<gene>
    <name evidence="1" type="ORF">E9232_004624</name>
</gene>
<keyword evidence="2" id="KW-1185">Reference proteome</keyword>
<evidence type="ECO:0000313" key="2">
    <source>
        <dbReference type="Proteomes" id="UP001262410"/>
    </source>
</evidence>
<sequence>MTHPWFLQILPTGGRDARSGPLLAPGRLP</sequence>
<organism evidence="1 2">
    <name type="scientific">Inquilinus ginsengisoli</name>
    <dbReference type="NCBI Taxonomy" id="363840"/>
    <lineage>
        <taxon>Bacteria</taxon>
        <taxon>Pseudomonadati</taxon>
        <taxon>Pseudomonadota</taxon>
        <taxon>Alphaproteobacteria</taxon>
        <taxon>Rhodospirillales</taxon>
        <taxon>Rhodospirillaceae</taxon>
        <taxon>Inquilinus</taxon>
    </lineage>
</organism>
<protein>
    <submittedName>
        <fullName evidence="1">Uncharacterized protein</fullName>
    </submittedName>
</protein>
<evidence type="ECO:0000313" key="1">
    <source>
        <dbReference type="EMBL" id="MDR6292086.1"/>
    </source>
</evidence>
<reference evidence="1 2" key="1">
    <citation type="submission" date="2023-07" db="EMBL/GenBank/DDBJ databases">
        <title>Sorghum-associated microbial communities from plants grown in Nebraska, USA.</title>
        <authorList>
            <person name="Schachtman D."/>
        </authorList>
    </citation>
    <scope>NUCLEOTIDE SEQUENCE [LARGE SCALE GENOMIC DNA]</scope>
    <source>
        <strain evidence="1 2">584</strain>
    </source>
</reference>
<dbReference type="Proteomes" id="UP001262410">
    <property type="component" value="Unassembled WGS sequence"/>
</dbReference>
<comment type="caution">
    <text evidence="1">The sequence shown here is derived from an EMBL/GenBank/DDBJ whole genome shotgun (WGS) entry which is preliminary data.</text>
</comment>
<accession>A0ABU1JU01</accession>
<name>A0ABU1JU01_9PROT</name>
<dbReference type="EMBL" id="JAVDPW010000008">
    <property type="protein sequence ID" value="MDR6292086.1"/>
    <property type="molecule type" value="Genomic_DNA"/>
</dbReference>
<proteinExistence type="predicted"/>